<dbReference type="GO" id="GO:0016020">
    <property type="term" value="C:membrane"/>
    <property type="evidence" value="ECO:0007669"/>
    <property type="project" value="InterPro"/>
</dbReference>
<dbReference type="GO" id="GO:0004571">
    <property type="term" value="F:mannosyl-oligosaccharide 1,2-alpha-mannosidase activity"/>
    <property type="evidence" value="ECO:0007669"/>
    <property type="project" value="InterPro"/>
</dbReference>
<dbReference type="AlphaFoldDB" id="A0A1L0CPT9"/>
<keyword evidence="2" id="KW-1015">Disulfide bond</keyword>
<evidence type="ECO:0000256" key="2">
    <source>
        <dbReference type="PIRSR" id="PIRSR601382-3"/>
    </source>
</evidence>
<evidence type="ECO:0000256" key="3">
    <source>
        <dbReference type="SAM" id="MobiDB-lite"/>
    </source>
</evidence>
<dbReference type="GO" id="GO:0036503">
    <property type="term" value="P:ERAD pathway"/>
    <property type="evidence" value="ECO:0007669"/>
    <property type="project" value="UniProtKB-ARBA"/>
</dbReference>
<reference evidence="5" key="1">
    <citation type="submission" date="2016-11" db="EMBL/GenBank/DDBJ databases">
        <authorList>
            <person name="Guldener U."/>
        </authorList>
    </citation>
    <scope>NUCLEOTIDE SEQUENCE [LARGE SCALE GENOMIC DNA]</scope>
</reference>
<dbReference type="GO" id="GO:0005975">
    <property type="term" value="P:carbohydrate metabolic process"/>
    <property type="evidence" value="ECO:0007669"/>
    <property type="project" value="InterPro"/>
</dbReference>
<dbReference type="Gene3D" id="1.50.10.10">
    <property type="match status" value="1"/>
</dbReference>
<dbReference type="InterPro" id="IPR001382">
    <property type="entry name" value="Glyco_hydro_47"/>
</dbReference>
<dbReference type="GO" id="GO:0005509">
    <property type="term" value="F:calcium ion binding"/>
    <property type="evidence" value="ECO:0007669"/>
    <property type="project" value="InterPro"/>
</dbReference>
<dbReference type="VEuPathDB" id="FungiDB:HGUI_02673"/>
<feature type="disulfide bond" evidence="2">
    <location>
        <begin position="365"/>
        <end position="411"/>
    </location>
</feature>
<dbReference type="PRINTS" id="PR00747">
    <property type="entry name" value="GLYHDRLASE47"/>
</dbReference>
<name>A0A1L0CPT9_9ASCO</name>
<dbReference type="OrthoDB" id="8118055at2759"/>
<dbReference type="SUPFAM" id="SSF48225">
    <property type="entry name" value="Seven-hairpin glycosidases"/>
    <property type="match status" value="1"/>
</dbReference>
<dbReference type="InterPro" id="IPR036026">
    <property type="entry name" value="Seven-hairpin_glycosidases"/>
</dbReference>
<comment type="similarity">
    <text evidence="1">Belongs to the glycosyl hydrolase 47 family.</text>
</comment>
<proteinExistence type="inferred from homology"/>
<evidence type="ECO:0000313" key="5">
    <source>
        <dbReference type="Proteomes" id="UP000183365"/>
    </source>
</evidence>
<dbReference type="InterPro" id="IPR012341">
    <property type="entry name" value="6hp_glycosidase-like_sf"/>
</dbReference>
<evidence type="ECO:0000313" key="4">
    <source>
        <dbReference type="EMBL" id="SGZ40473.1"/>
    </source>
</evidence>
<sequence>MSLNESKRILKNRKPRVNAKTSSVEAEDDKKTKVGNKIDTKDIRNLPVSLQRGKSNHKWLAMMTVLGALLLKLLNEYNNRMKNKDTFYTHNVDAFLQYSKNNTFLTHLDGHYKEYPFELYPENITFMGSEYIKYDVEEAFLYTWEEYYFNNANVDKIDYIVEALDTKLLMFNNTQSNNHRVKLEYLIQQDLAIIKYAKEFGISPSVLGGLLSSYNLFENETLLKKSFPDGATILNEQILVIRNNLHSKDLQENDDLDIQFLNEHIVSASGVDAKNRSVKHQDLSSKELNINDIYLKSKEYHYDNSIVNISHFWQSVYDIKINNTKSVNSTIQLRKKTKVKKSNPLNKLRYIDISTQDDAVDVSYCKLPSSLLTVLTKGYDETEISKNKNLFDDVPDMKDNYGYAMELVRSCYHIFMESKVPLNKGGVPDRIIFMDAALSGTDFDGLILSKYGSFYFKPSTVDILKNDDILESIYYAFYASKSKTFHLWIFEIFQHYASLLDECQYDKLWFSHTLKYLYLSFLNDKEGIDHKRVVLTKNGHLYPTTI</sequence>
<dbReference type="Proteomes" id="UP000183365">
    <property type="component" value="Unassembled WGS sequence"/>
</dbReference>
<organism evidence="4 5">
    <name type="scientific">Hanseniaspora guilliermondii</name>
    <dbReference type="NCBI Taxonomy" id="56406"/>
    <lineage>
        <taxon>Eukaryota</taxon>
        <taxon>Fungi</taxon>
        <taxon>Dikarya</taxon>
        <taxon>Ascomycota</taxon>
        <taxon>Saccharomycotina</taxon>
        <taxon>Saccharomycetes</taxon>
        <taxon>Saccharomycodales</taxon>
        <taxon>Saccharomycodaceae</taxon>
        <taxon>Hanseniaspora</taxon>
    </lineage>
</organism>
<accession>A0A1L0CPT9</accession>
<gene>
    <name evidence="4" type="ORF">HGUI_02673</name>
</gene>
<feature type="region of interest" description="Disordered" evidence="3">
    <location>
        <begin position="1"/>
        <end position="33"/>
    </location>
</feature>
<keyword evidence="5" id="KW-1185">Reference proteome</keyword>
<dbReference type="EMBL" id="FQNF01000051">
    <property type="protein sequence ID" value="SGZ40473.1"/>
    <property type="molecule type" value="Genomic_DNA"/>
</dbReference>
<protein>
    <submittedName>
        <fullName evidence="4">Uncharacterized protein</fullName>
    </submittedName>
</protein>
<evidence type="ECO:0000256" key="1">
    <source>
        <dbReference type="ARBA" id="ARBA00007658"/>
    </source>
</evidence>